<evidence type="ECO:0000313" key="2">
    <source>
        <dbReference type="Proteomes" id="UP000315423"/>
    </source>
</evidence>
<dbReference type="Proteomes" id="UP000315423">
    <property type="component" value="Unassembled WGS sequence"/>
</dbReference>
<dbReference type="EMBL" id="QYBA01000119">
    <property type="protein sequence ID" value="TKY91859.1"/>
    <property type="molecule type" value="Genomic_DNA"/>
</dbReference>
<proteinExistence type="predicted"/>
<keyword evidence="1" id="KW-0808">Transferase</keyword>
<protein>
    <submittedName>
        <fullName evidence="1">Acyltransferase</fullName>
    </submittedName>
</protein>
<organism evidence="1 2">
    <name type="scientific">Candidatus Methanomarinus sp</name>
    <dbReference type="NCBI Taxonomy" id="3386244"/>
    <lineage>
        <taxon>Archaea</taxon>
        <taxon>Methanobacteriati</taxon>
        <taxon>Methanobacteriota</taxon>
        <taxon>Stenosarchaea group</taxon>
        <taxon>Methanomicrobia</taxon>
        <taxon>Methanosarcinales</taxon>
        <taxon>ANME-2 cluster</taxon>
        <taxon>Candidatus Methanocomedenaceae</taxon>
        <taxon>Candidatus Methanomarinus</taxon>
    </lineage>
</organism>
<reference evidence="1" key="1">
    <citation type="submission" date="2018-09" db="EMBL/GenBank/DDBJ databases">
        <title>A genomic encyclopedia of anaerobic methanotrophic archaea.</title>
        <authorList>
            <person name="Skennerton C.T."/>
            <person name="Chadwick G.L."/>
            <person name="Laso-Perez R."/>
            <person name="Leu A.O."/>
            <person name="Speth D.R."/>
            <person name="Yu H."/>
            <person name="Morgan-Lang C."/>
            <person name="Hatzenpichler R."/>
            <person name="Goudeau D."/>
            <person name="Malmstrom R."/>
            <person name="Woyke T."/>
            <person name="Hallam S."/>
            <person name="Tyson G.W."/>
            <person name="Wegener G."/>
            <person name="Boetius A."/>
            <person name="Orphan V.J."/>
        </authorList>
    </citation>
    <scope>NUCLEOTIDE SEQUENCE</scope>
    <source>
        <strain evidence="1">CONS3730D10UFb2</strain>
    </source>
</reference>
<name>A0AC61SB29_9EURY</name>
<accession>A0AC61SB29</accession>
<keyword evidence="1" id="KW-0012">Acyltransferase</keyword>
<evidence type="ECO:0000313" key="1">
    <source>
        <dbReference type="EMBL" id="TKY91859.1"/>
    </source>
</evidence>
<comment type="caution">
    <text evidence="1">The sequence shown here is derived from an EMBL/GenBank/DDBJ whole genome shotgun (WGS) entry which is preliminary data.</text>
</comment>
<gene>
    <name evidence="1" type="ORF">C5S46_03665</name>
</gene>
<sequence length="280" mass="30524">MEEHSIVVDGGAIIGNHSDLGFGIIADMVITGERVKINGNIIAENDIRIDMWSRIIGDVRTRNDAYIGDFVDISGRLVVGSDMDIGKDVKIGGGFHTKGMIVVRSPVPVILYIFLYLTELIRMGKDEEVEKVLNELFEDDNEDIDQDKLLVIPGGSKIDLDTIKVPDKAVIGSSCRMMGNIRAVSLVMGSNNTLFGSIKTTNGITIEEQNTIHGNLVSRGDIQVDKNTHILGEINGRTIIIHEDARVDGAMKAPNGVIITRKDPEEELDAKAIPDPAPEL</sequence>
<feature type="non-terminal residue" evidence="1">
    <location>
        <position position="280"/>
    </location>
</feature>